<dbReference type="InterPro" id="IPR028994">
    <property type="entry name" value="Integrin_alpha_N"/>
</dbReference>
<dbReference type="Gene3D" id="2.130.10.130">
    <property type="entry name" value="Integrin alpha, N-terminal"/>
    <property type="match status" value="1"/>
</dbReference>
<organism evidence="4 5">
    <name type="scientific">Notoacmeibacter ruber</name>
    <dbReference type="NCBI Taxonomy" id="2670375"/>
    <lineage>
        <taxon>Bacteria</taxon>
        <taxon>Pseudomonadati</taxon>
        <taxon>Pseudomonadota</taxon>
        <taxon>Alphaproteobacteria</taxon>
        <taxon>Hyphomicrobiales</taxon>
        <taxon>Notoacmeibacteraceae</taxon>
        <taxon>Notoacmeibacter</taxon>
    </lineage>
</organism>
<dbReference type="InterPro" id="IPR013517">
    <property type="entry name" value="FG-GAP"/>
</dbReference>
<dbReference type="RefSeq" id="WP_121644107.1">
    <property type="nucleotide sequence ID" value="NZ_RCWN01000001.1"/>
</dbReference>
<sequence>MKWRIVLLVALSAATPGFAAEGAPTALPMDVPALREQAKEAGIEHVYEGPWEYFVGGGVAAFDCNGDRFPDLAFAGGTNDAALYVNHSRPGEELRFAQAEEALPKEARDKVTGLYPLDIDGDGNKDLIVLRVGENVILKGDGACHFEKTNRNFSFDGGRAWTTAFAATFEQDGRFPTLAFGNYVDRSAPGSPFGTCHDNVLIRPREAADGTPDYSDPQTMTPGYCALSMLFTDWNGSGVPALRITNDRQYYRGGQEELWRVDPGRPARPYRSTDGWQAVTIWGMGIAETDLDADGKPEYALTSMGDTKLQTLDEEAEEDRPVYRDIAVEKGTTAHRPYTGDDIKPSTGWHAEFADMNNDGRTDLFIAKGNVQQMPDFARFDPDNLLLGTFDGRFVEAGEPAGLARATRGRGGAVVDLNMDGMLDLVVVNRQAPVALFRNGGAMRDDGRSPSPMGSWIAVELHQDGPNPDAIGAVISVRLGNETVTRRISVGGGHASGHLGFVHVGTGTAERAEIRVKWPDGDWSAPYRVFAGNFIRIDRQTDHARYWYPIRIDEKQKTGDQSASLAAEKHP</sequence>
<feature type="domain" description="ASPIC/UnbV" evidence="3">
    <location>
        <begin position="470"/>
        <end position="522"/>
    </location>
</feature>
<feature type="chain" id="PRO_5017933072" evidence="2">
    <location>
        <begin position="20"/>
        <end position="571"/>
    </location>
</feature>
<name>A0A3L7J9I5_9HYPH</name>
<proteinExistence type="predicted"/>
<dbReference type="AlphaFoldDB" id="A0A3L7J9I5"/>
<evidence type="ECO:0000313" key="4">
    <source>
        <dbReference type="EMBL" id="RLQ87139.1"/>
    </source>
</evidence>
<keyword evidence="5" id="KW-1185">Reference proteome</keyword>
<dbReference type="EMBL" id="RCWN01000001">
    <property type="protein sequence ID" value="RLQ87139.1"/>
    <property type="molecule type" value="Genomic_DNA"/>
</dbReference>
<gene>
    <name evidence="4" type="ORF">D8780_01820</name>
</gene>
<evidence type="ECO:0000256" key="1">
    <source>
        <dbReference type="ARBA" id="ARBA00022729"/>
    </source>
</evidence>
<evidence type="ECO:0000259" key="3">
    <source>
        <dbReference type="Pfam" id="PF07593"/>
    </source>
</evidence>
<dbReference type="Proteomes" id="UP000281094">
    <property type="component" value="Unassembled WGS sequence"/>
</dbReference>
<evidence type="ECO:0000313" key="5">
    <source>
        <dbReference type="Proteomes" id="UP000281094"/>
    </source>
</evidence>
<dbReference type="InterPro" id="IPR011519">
    <property type="entry name" value="UnbV_ASPIC"/>
</dbReference>
<accession>A0A3L7J9I5</accession>
<feature type="signal peptide" evidence="2">
    <location>
        <begin position="1"/>
        <end position="19"/>
    </location>
</feature>
<dbReference type="Pfam" id="PF07593">
    <property type="entry name" value="UnbV_ASPIC"/>
    <property type="match status" value="1"/>
</dbReference>
<protein>
    <submittedName>
        <fullName evidence="4">CRTAC1 family protein</fullName>
    </submittedName>
</protein>
<dbReference type="Pfam" id="PF13517">
    <property type="entry name" value="FG-GAP_3"/>
    <property type="match status" value="2"/>
</dbReference>
<comment type="caution">
    <text evidence="4">The sequence shown here is derived from an EMBL/GenBank/DDBJ whole genome shotgun (WGS) entry which is preliminary data.</text>
</comment>
<keyword evidence="1 2" id="KW-0732">Signal</keyword>
<dbReference type="PANTHER" id="PTHR16026">
    <property type="entry name" value="CARTILAGE ACIDIC PROTEIN 1"/>
    <property type="match status" value="1"/>
</dbReference>
<evidence type="ECO:0000256" key="2">
    <source>
        <dbReference type="SAM" id="SignalP"/>
    </source>
</evidence>
<dbReference type="InterPro" id="IPR027039">
    <property type="entry name" value="Crtac1"/>
</dbReference>
<dbReference type="SUPFAM" id="SSF69318">
    <property type="entry name" value="Integrin alpha N-terminal domain"/>
    <property type="match status" value="1"/>
</dbReference>
<dbReference type="PANTHER" id="PTHR16026:SF0">
    <property type="entry name" value="CARTILAGE ACIDIC PROTEIN 1"/>
    <property type="match status" value="1"/>
</dbReference>
<reference evidence="4 5" key="1">
    <citation type="submission" date="2018-10" db="EMBL/GenBank/DDBJ databases">
        <title>Notoacmeibacter sp. M2BS9Y-3-1, whole genome shotgun sequence.</title>
        <authorList>
            <person name="Tuo L."/>
        </authorList>
    </citation>
    <scope>NUCLEOTIDE SEQUENCE [LARGE SCALE GENOMIC DNA]</scope>
    <source>
        <strain evidence="4 5">M2BS9Y-3-1</strain>
    </source>
</reference>